<dbReference type="GO" id="GO:0000053">
    <property type="term" value="P:argininosuccinate metabolic process"/>
    <property type="evidence" value="ECO:0007669"/>
    <property type="project" value="TreeGrafter"/>
</dbReference>
<dbReference type="InterPro" id="IPR018223">
    <property type="entry name" value="Arginosuc_synth_CS"/>
</dbReference>
<dbReference type="EMBL" id="CP071793">
    <property type="protein sequence ID" value="QTD50316.1"/>
    <property type="molecule type" value="Genomic_DNA"/>
</dbReference>
<evidence type="ECO:0000256" key="5">
    <source>
        <dbReference type="ARBA" id="ARBA00022605"/>
    </source>
</evidence>
<name>A0A8A4TK51_SULCO</name>
<feature type="domain" description="Arginosuccinate synthase-like N-terminal" evidence="8">
    <location>
        <begin position="2"/>
        <end position="162"/>
    </location>
</feature>
<dbReference type="KEGG" id="scor:J3U87_32430"/>
<dbReference type="UniPathway" id="UPA00068">
    <property type="reaction ID" value="UER00113"/>
</dbReference>
<keyword evidence="7" id="KW-0067">ATP-binding</keyword>
<dbReference type="EC" id="6.3.4.5" evidence="2"/>
<feature type="domain" description="Arginosuccinate synthase C-terminal" evidence="9">
    <location>
        <begin position="172"/>
        <end position="381"/>
    </location>
</feature>
<dbReference type="SUPFAM" id="SSF52402">
    <property type="entry name" value="Adenine nucleotide alpha hydrolases-like"/>
    <property type="match status" value="1"/>
</dbReference>
<dbReference type="InterPro" id="IPR048268">
    <property type="entry name" value="Arginosuc_syn_C"/>
</dbReference>
<keyword evidence="6" id="KW-0547">Nucleotide-binding</keyword>
<evidence type="ECO:0000256" key="7">
    <source>
        <dbReference type="ARBA" id="ARBA00022840"/>
    </source>
</evidence>
<dbReference type="RefSeq" id="WP_237379946.1">
    <property type="nucleotide sequence ID" value="NZ_CP071793.1"/>
</dbReference>
<dbReference type="AlphaFoldDB" id="A0A8A4TK51"/>
<evidence type="ECO:0000313" key="10">
    <source>
        <dbReference type="EMBL" id="QTD50316.1"/>
    </source>
</evidence>
<accession>A0A8A4TK51</accession>
<organism evidence="10 11">
    <name type="scientific">Sulfidibacter corallicola</name>
    <dbReference type="NCBI Taxonomy" id="2818388"/>
    <lineage>
        <taxon>Bacteria</taxon>
        <taxon>Pseudomonadati</taxon>
        <taxon>Acidobacteriota</taxon>
        <taxon>Holophagae</taxon>
        <taxon>Acanthopleuribacterales</taxon>
        <taxon>Acanthopleuribacteraceae</taxon>
        <taxon>Sulfidibacter</taxon>
    </lineage>
</organism>
<reference evidence="10" key="1">
    <citation type="submission" date="2021-03" db="EMBL/GenBank/DDBJ databases">
        <title>Acanthopleuribacteraceae sp. M133.</title>
        <authorList>
            <person name="Wang G."/>
        </authorList>
    </citation>
    <scope>NUCLEOTIDE SEQUENCE</scope>
    <source>
        <strain evidence="10">M133</strain>
    </source>
</reference>
<dbReference type="NCBIfam" id="TIGR00032">
    <property type="entry name" value="argG"/>
    <property type="match status" value="1"/>
</dbReference>
<keyword evidence="3" id="KW-0055">Arginine biosynthesis</keyword>
<protein>
    <recommendedName>
        <fullName evidence="2">argininosuccinate synthase</fullName>
        <ecNumber evidence="2">6.3.4.5</ecNumber>
    </recommendedName>
</protein>
<keyword evidence="4 10" id="KW-0436">Ligase</keyword>
<dbReference type="GO" id="GO:0004055">
    <property type="term" value="F:argininosuccinate synthase activity"/>
    <property type="evidence" value="ECO:0007669"/>
    <property type="project" value="UniProtKB-EC"/>
</dbReference>
<gene>
    <name evidence="10" type="ORF">J3U87_32430</name>
</gene>
<evidence type="ECO:0000313" key="11">
    <source>
        <dbReference type="Proteomes" id="UP000663929"/>
    </source>
</evidence>
<evidence type="ECO:0000256" key="6">
    <source>
        <dbReference type="ARBA" id="ARBA00022741"/>
    </source>
</evidence>
<dbReference type="InterPro" id="IPR001518">
    <property type="entry name" value="Arginosuc_synth"/>
</dbReference>
<dbReference type="NCBIfam" id="NF001770">
    <property type="entry name" value="PRK00509.1"/>
    <property type="match status" value="1"/>
</dbReference>
<dbReference type="PROSITE" id="PS00565">
    <property type="entry name" value="ARGININOSUCCIN_SYN_2"/>
    <property type="match status" value="1"/>
</dbReference>
<comment type="pathway">
    <text evidence="1">Amino-acid biosynthesis; L-arginine biosynthesis; L-arginine from L-ornithine and carbamoyl phosphate: step 2/3.</text>
</comment>
<dbReference type="Pfam" id="PF00764">
    <property type="entry name" value="Arginosuc_synth"/>
    <property type="match status" value="1"/>
</dbReference>
<dbReference type="InterPro" id="IPR024074">
    <property type="entry name" value="AS_cat/multimer_dom_body"/>
</dbReference>
<dbReference type="FunFam" id="3.40.50.620:FF:000019">
    <property type="entry name" value="Argininosuccinate synthase"/>
    <property type="match status" value="1"/>
</dbReference>
<evidence type="ECO:0000256" key="3">
    <source>
        <dbReference type="ARBA" id="ARBA00022571"/>
    </source>
</evidence>
<keyword evidence="5" id="KW-0028">Amino-acid biosynthesis</keyword>
<keyword evidence="11" id="KW-1185">Reference proteome</keyword>
<sequence length="399" mass="43375">MKVILAYSGGLDTSASVIWLKRVKKFDQVVAVLVDVGQRDDFDALRERALMLGADDVVVVDQKSAMCEQGIAPMLKVGATYEGSYLLGTAIARPFIADAMVEAALETGAGAICHGATGKGNDYLRFEQRIKVLAPGIQIISPWREWACGDREQALALIADTGVSIPAKSFDYSIDANLWHTSYEGGSLEDLSQAPPPFFREEMHKEGVAEVQLVWEKGLPVALNGRDMPLAEMIPALNELLAPTAYGWLDLLETRTNGLKSRGIYHTPAGTLLYEARTALSQCWLAKPSLDFLEGMGQTYGKFLYEGIWQHPVQHAIEAATDALFAETQGTIDLVVKGAKAQVLARTANPNCFASELGGFGHMDSWNAAYSEALVFFQHLKYHSLPAGVGIREPDLAAI</sequence>
<dbReference type="GO" id="GO:0006526">
    <property type="term" value="P:L-arginine biosynthetic process"/>
    <property type="evidence" value="ECO:0007669"/>
    <property type="project" value="UniProtKB-UniPathway"/>
</dbReference>
<dbReference type="PANTHER" id="PTHR11587">
    <property type="entry name" value="ARGININOSUCCINATE SYNTHASE"/>
    <property type="match status" value="1"/>
</dbReference>
<evidence type="ECO:0000256" key="1">
    <source>
        <dbReference type="ARBA" id="ARBA00004967"/>
    </source>
</evidence>
<dbReference type="GO" id="GO:0000050">
    <property type="term" value="P:urea cycle"/>
    <property type="evidence" value="ECO:0007669"/>
    <property type="project" value="TreeGrafter"/>
</dbReference>
<dbReference type="Gene3D" id="3.90.1260.10">
    <property type="entry name" value="Argininosuccinate synthetase, chain A, domain 2"/>
    <property type="match status" value="1"/>
</dbReference>
<dbReference type="GO" id="GO:0005737">
    <property type="term" value="C:cytoplasm"/>
    <property type="evidence" value="ECO:0007669"/>
    <property type="project" value="TreeGrafter"/>
</dbReference>
<evidence type="ECO:0000256" key="4">
    <source>
        <dbReference type="ARBA" id="ARBA00022598"/>
    </source>
</evidence>
<dbReference type="GO" id="GO:0005524">
    <property type="term" value="F:ATP binding"/>
    <property type="evidence" value="ECO:0007669"/>
    <property type="project" value="UniProtKB-KW"/>
</dbReference>
<dbReference type="Gene3D" id="3.40.50.620">
    <property type="entry name" value="HUPs"/>
    <property type="match status" value="1"/>
</dbReference>
<dbReference type="InterPro" id="IPR014729">
    <property type="entry name" value="Rossmann-like_a/b/a_fold"/>
</dbReference>
<dbReference type="Pfam" id="PF20979">
    <property type="entry name" value="Arginosuc_syn_C"/>
    <property type="match status" value="1"/>
</dbReference>
<dbReference type="SUPFAM" id="SSF69864">
    <property type="entry name" value="Argininosuccinate synthetase, C-terminal domain"/>
    <property type="match status" value="1"/>
</dbReference>
<dbReference type="PANTHER" id="PTHR11587:SF2">
    <property type="entry name" value="ARGININOSUCCINATE SYNTHASE"/>
    <property type="match status" value="1"/>
</dbReference>
<proteinExistence type="predicted"/>
<evidence type="ECO:0000256" key="2">
    <source>
        <dbReference type="ARBA" id="ARBA00012286"/>
    </source>
</evidence>
<dbReference type="InterPro" id="IPR048267">
    <property type="entry name" value="Arginosuc_syn_N"/>
</dbReference>
<evidence type="ECO:0000259" key="9">
    <source>
        <dbReference type="Pfam" id="PF20979"/>
    </source>
</evidence>
<dbReference type="InterPro" id="IPR023434">
    <property type="entry name" value="Arginosuc_synth_type_1_subfam"/>
</dbReference>
<dbReference type="Proteomes" id="UP000663929">
    <property type="component" value="Chromosome"/>
</dbReference>
<dbReference type="CDD" id="cd01999">
    <property type="entry name" value="ASS"/>
    <property type="match status" value="1"/>
</dbReference>
<evidence type="ECO:0000259" key="8">
    <source>
        <dbReference type="Pfam" id="PF00764"/>
    </source>
</evidence>
<dbReference type="PROSITE" id="PS00564">
    <property type="entry name" value="ARGININOSUCCIN_SYN_1"/>
    <property type="match status" value="1"/>
</dbReference>